<evidence type="ECO:0000313" key="1">
    <source>
        <dbReference type="EMBL" id="CAB4192179.1"/>
    </source>
</evidence>
<dbReference type="EMBL" id="LR797181">
    <property type="protein sequence ID" value="CAB4192179.1"/>
    <property type="molecule type" value="Genomic_DNA"/>
</dbReference>
<protein>
    <submittedName>
        <fullName evidence="1">Uncharacterized protein</fullName>
    </submittedName>
</protein>
<proteinExistence type="predicted"/>
<reference evidence="1" key="1">
    <citation type="submission" date="2020-05" db="EMBL/GenBank/DDBJ databases">
        <authorList>
            <person name="Chiriac C."/>
            <person name="Salcher M."/>
            <person name="Ghai R."/>
            <person name="Kavagutti S V."/>
        </authorList>
    </citation>
    <scope>NUCLEOTIDE SEQUENCE</scope>
</reference>
<name>A0A6J5R5G3_9CAUD</name>
<gene>
    <name evidence="1" type="ORF">UFOVP1244_6</name>
</gene>
<dbReference type="InterPro" id="IPR014719">
    <property type="entry name" value="Ribosomal_bL12_C/ClpS-like"/>
</dbReference>
<sequence length="101" mass="11527">MPNNYKSAIELLAKCDLDYRQIVYRIAWSNPKVLVNAIEGSIPPIRESRKLEDEVVSLLQIGKKINAVKLWRDHTGDGLKESKDAVESIQAKRIPEYQSSF</sequence>
<dbReference type="Gene3D" id="3.30.1390.10">
    <property type="match status" value="1"/>
</dbReference>
<organism evidence="1">
    <name type="scientific">uncultured Caudovirales phage</name>
    <dbReference type="NCBI Taxonomy" id="2100421"/>
    <lineage>
        <taxon>Viruses</taxon>
        <taxon>Duplodnaviria</taxon>
        <taxon>Heunggongvirae</taxon>
        <taxon>Uroviricota</taxon>
        <taxon>Caudoviricetes</taxon>
        <taxon>Peduoviridae</taxon>
        <taxon>Maltschvirus</taxon>
        <taxon>Maltschvirus maltsch</taxon>
    </lineage>
</organism>
<accession>A0A6J5R5G3</accession>